<evidence type="ECO:0000313" key="2">
    <source>
        <dbReference type="Proteomes" id="UP000038045"/>
    </source>
</evidence>
<protein>
    <submittedName>
        <fullName evidence="3">Peptidase_M13_N domain-containing protein</fullName>
    </submittedName>
</protein>
<reference evidence="3" key="1">
    <citation type="submission" date="2017-02" db="UniProtKB">
        <authorList>
            <consortium name="WormBaseParasite"/>
        </authorList>
    </citation>
    <scope>IDENTIFICATION</scope>
</reference>
<evidence type="ECO:0000256" key="1">
    <source>
        <dbReference type="SAM" id="Phobius"/>
    </source>
</evidence>
<organism evidence="2 3">
    <name type="scientific">Parastrongyloides trichosuri</name>
    <name type="common">Possum-specific nematode worm</name>
    <dbReference type="NCBI Taxonomy" id="131310"/>
    <lineage>
        <taxon>Eukaryota</taxon>
        <taxon>Metazoa</taxon>
        <taxon>Ecdysozoa</taxon>
        <taxon>Nematoda</taxon>
        <taxon>Chromadorea</taxon>
        <taxon>Rhabditida</taxon>
        <taxon>Tylenchina</taxon>
        <taxon>Panagrolaimomorpha</taxon>
        <taxon>Strongyloidoidea</taxon>
        <taxon>Strongyloididae</taxon>
        <taxon>Parastrongyloides</taxon>
    </lineage>
</organism>
<sequence length="733" mass="86593">MKKEKLLILLGKSGTPYSKIRPDLSSRNIDNKNKCNFVSLSGFGTAVDVIVILLILLSLTYLFVYVRLIVYNKSWMNHAQELEGEKLVYLDRLRNGLESEDFNNPGVNLCRRQNYLKSCKEENIKWKNDISTGKNYEKYFNDNIKIPYHKEVKLLYDKCLSNNVTDNDIFKKISNFLKEMEYKYNGYLVISNNTQKSSFDNILNLTKMIADMKIFYNIDSLISSTIELDKRHGHKDGTEKVHGIFTVKINRRIFDEEHEVSEKAKIFHHLKFIYNGKHSDDEYHKTADNIFNVEKNIFKNIIKDKNDIEIVKLKDIHRRWKVMNIHSYVNYISRFNRDLNRKMINNEIDITIEKPSFITFIDNIAKDKINFRDIKNYILYRGILSIIESFNQTIDSAYCSRIIGENLPLLNARIINEGITLFDKNSMETLAQKYVYSSYNSIMTLIASMENVNMSIKNDIRKTYDSMRILCGAPRWIFNDVEIYKYYGRLPISEEQTFNEMIESLNKFKEMKKLDGILGHISVDEFLYSDGGSLSKNVYYCPITNTIYLPSSAFFLMLKSFNDVKLSLNNVILSKVGYELSKVIIPYKNRIFNKNISDNYISDSLCLNNVVYSKKKEYVQKWDENTMEEVRRHMIAIQSSYSIYNNYVIVFQNEYFPFHNNVRKDPKEFEDFYFYYEIKEYLCTIEDENVRNIITDLLTLMHPFQISRVCHSPFNSPKCLNWLSSKWFEFPSK</sequence>
<name>A0A0N5A432_PARTI</name>
<keyword evidence="2" id="KW-1185">Reference proteome</keyword>
<dbReference type="AlphaFoldDB" id="A0A0N5A432"/>
<dbReference type="SUPFAM" id="SSF55486">
    <property type="entry name" value="Metalloproteases ('zincins'), catalytic domain"/>
    <property type="match status" value="1"/>
</dbReference>
<dbReference type="WBParaSite" id="PTRK_0001638500.1">
    <property type="protein sequence ID" value="PTRK_0001638500.1"/>
    <property type="gene ID" value="PTRK_0001638500"/>
</dbReference>
<keyword evidence="1" id="KW-0472">Membrane</keyword>
<dbReference type="Proteomes" id="UP000038045">
    <property type="component" value="Unplaced"/>
</dbReference>
<evidence type="ECO:0000313" key="3">
    <source>
        <dbReference type="WBParaSite" id="PTRK_0001638500.1"/>
    </source>
</evidence>
<accession>A0A0N5A432</accession>
<proteinExistence type="predicted"/>
<keyword evidence="1" id="KW-0812">Transmembrane</keyword>
<keyword evidence="1" id="KW-1133">Transmembrane helix</keyword>
<feature type="transmembrane region" description="Helical" evidence="1">
    <location>
        <begin position="37"/>
        <end position="64"/>
    </location>
</feature>